<feature type="domain" description="Carrier" evidence="3">
    <location>
        <begin position="1"/>
        <end position="80"/>
    </location>
</feature>
<evidence type="ECO:0000313" key="4">
    <source>
        <dbReference type="EMBL" id="TFE87978.1"/>
    </source>
</evidence>
<dbReference type="OrthoDB" id="1495744at2"/>
<dbReference type="Gene3D" id="1.10.1200.10">
    <property type="entry name" value="ACP-like"/>
    <property type="match status" value="1"/>
</dbReference>
<dbReference type="InterPro" id="IPR006162">
    <property type="entry name" value="Ppantetheine_attach_site"/>
</dbReference>
<dbReference type="InterPro" id="IPR009081">
    <property type="entry name" value="PP-bd_ACP"/>
</dbReference>
<protein>
    <submittedName>
        <fullName evidence="4">Phosphopantetheine-binding protein</fullName>
    </submittedName>
</protein>
<keyword evidence="1" id="KW-0596">Phosphopantetheine</keyword>
<sequence length="86" mass="9774">MTIHDKISEIVAMVFRIDPENVKKMSGDELLSTIGMDSINCMEIVVNIEEEFSVTFNDEELLLDNLNTLNKLAQIVEQKTSEHTMS</sequence>
<evidence type="ECO:0000256" key="2">
    <source>
        <dbReference type="ARBA" id="ARBA00022553"/>
    </source>
</evidence>
<evidence type="ECO:0000313" key="5">
    <source>
        <dbReference type="Proteomes" id="UP000298246"/>
    </source>
</evidence>
<dbReference type="Pfam" id="PF00550">
    <property type="entry name" value="PP-binding"/>
    <property type="match status" value="1"/>
</dbReference>
<dbReference type="AlphaFoldDB" id="A0A4Y8Q375"/>
<dbReference type="InterPro" id="IPR036736">
    <property type="entry name" value="ACP-like_sf"/>
</dbReference>
<dbReference type="PROSITE" id="PS00012">
    <property type="entry name" value="PHOSPHOPANTETHEINE"/>
    <property type="match status" value="1"/>
</dbReference>
<reference evidence="4 5" key="1">
    <citation type="submission" date="2017-03" db="EMBL/GenBank/DDBJ databases">
        <title>Isolation of Levoglucosan Utilizing Bacteria.</title>
        <authorList>
            <person name="Arya A.S."/>
        </authorList>
    </citation>
    <scope>NUCLEOTIDE SEQUENCE [LARGE SCALE GENOMIC DNA]</scope>
    <source>
        <strain evidence="4 5">MEC069</strain>
    </source>
</reference>
<dbReference type="EMBL" id="MYFO01000011">
    <property type="protein sequence ID" value="TFE87978.1"/>
    <property type="molecule type" value="Genomic_DNA"/>
</dbReference>
<keyword evidence="5" id="KW-1185">Reference proteome</keyword>
<evidence type="ECO:0000259" key="3">
    <source>
        <dbReference type="PROSITE" id="PS50075"/>
    </source>
</evidence>
<proteinExistence type="predicted"/>
<accession>A0A4Y8Q375</accession>
<gene>
    <name evidence="4" type="ORF">B5M42_10485</name>
</gene>
<dbReference type="Proteomes" id="UP000298246">
    <property type="component" value="Unassembled WGS sequence"/>
</dbReference>
<name>A0A4Y8Q375_9BACL</name>
<dbReference type="SUPFAM" id="SSF47336">
    <property type="entry name" value="ACP-like"/>
    <property type="match status" value="1"/>
</dbReference>
<comment type="caution">
    <text evidence="4">The sequence shown here is derived from an EMBL/GenBank/DDBJ whole genome shotgun (WGS) entry which is preliminary data.</text>
</comment>
<organism evidence="4 5">
    <name type="scientific">Paenibacillus athensensis</name>
    <dbReference type="NCBI Taxonomy" id="1967502"/>
    <lineage>
        <taxon>Bacteria</taxon>
        <taxon>Bacillati</taxon>
        <taxon>Bacillota</taxon>
        <taxon>Bacilli</taxon>
        <taxon>Bacillales</taxon>
        <taxon>Paenibacillaceae</taxon>
        <taxon>Paenibacillus</taxon>
    </lineage>
</organism>
<evidence type="ECO:0000256" key="1">
    <source>
        <dbReference type="ARBA" id="ARBA00022450"/>
    </source>
</evidence>
<keyword evidence="2" id="KW-0597">Phosphoprotein</keyword>
<dbReference type="PROSITE" id="PS50075">
    <property type="entry name" value="CARRIER"/>
    <property type="match status" value="1"/>
</dbReference>
<dbReference type="RefSeq" id="WP_134752503.1">
    <property type="nucleotide sequence ID" value="NZ_MYFO02000003.1"/>
</dbReference>